<keyword evidence="1" id="KW-0732">Signal</keyword>
<feature type="chain" id="PRO_5027087875" evidence="1">
    <location>
        <begin position="19"/>
        <end position="440"/>
    </location>
</feature>
<dbReference type="Gene3D" id="2.80.10.50">
    <property type="match status" value="2"/>
</dbReference>
<reference evidence="2" key="1">
    <citation type="submission" date="2020-02" db="EMBL/GenBank/DDBJ databases">
        <authorList>
            <person name="Meier V. D."/>
        </authorList>
    </citation>
    <scope>NUCLEOTIDE SEQUENCE</scope>
    <source>
        <strain evidence="2">AVDCRST_MAG30</strain>
    </source>
</reference>
<gene>
    <name evidence="2" type="ORF">AVDCRST_MAG30-3392</name>
</gene>
<proteinExistence type="predicted"/>
<dbReference type="AlphaFoldDB" id="A0A6J4TKW3"/>
<dbReference type="Pfam" id="PF17164">
    <property type="entry name" value="DUF5122"/>
    <property type="match status" value="5"/>
</dbReference>
<dbReference type="EMBL" id="CADCVS010000438">
    <property type="protein sequence ID" value="CAA9526093.1"/>
    <property type="molecule type" value="Genomic_DNA"/>
</dbReference>
<evidence type="ECO:0000313" key="2">
    <source>
        <dbReference type="EMBL" id="CAA9526093.1"/>
    </source>
</evidence>
<evidence type="ECO:0000256" key="1">
    <source>
        <dbReference type="SAM" id="SignalP"/>
    </source>
</evidence>
<dbReference type="InterPro" id="IPR013431">
    <property type="entry name" value="Delta_60_rpt"/>
</dbReference>
<protein>
    <submittedName>
        <fullName evidence="2">Uncharacterized protein</fullName>
    </submittedName>
</protein>
<dbReference type="NCBIfam" id="TIGR02608">
    <property type="entry name" value="delta_60_rpt"/>
    <property type="match status" value="6"/>
</dbReference>
<dbReference type="SUPFAM" id="SSF82171">
    <property type="entry name" value="DPP6 N-terminal domain-like"/>
    <property type="match status" value="1"/>
</dbReference>
<feature type="non-terminal residue" evidence="2">
    <location>
        <position position="440"/>
    </location>
</feature>
<accession>A0A6J4TKW3</accession>
<name>A0A6J4TKW3_9ACTN</name>
<feature type="signal peptide" evidence="1">
    <location>
        <begin position="1"/>
        <end position="18"/>
    </location>
</feature>
<sequence>MLGLGLLFCGASASPAAAEPGDLDPSFSTDGRVAALGGDGFVARAVAVQPDGKIVVAGYSCAPAEAADGTCRRSGASSFRMTRYTPDGGLDTDFGGSGVVTTAVGTTRSQAFAILLQPGGRIVLAGVARDGGGRDGFALVRYDASGSVDRSFGEQGSSIVPVGNGFAGIADVTSTGGDGLVAAGVASDAAGNTRFALARYRADGTLDGSFGQGGTVLGGPAPASSALGVTVAPNGDAIAAGLSGAASEPASARFGFFRTRGDGAADETFGPGGSQVVAAGSGSSFANAVVGLQDGRAVAAGSAMQGERQVMAFVRMTPDGRLDASFDGDGSSLVAVGDGALAADAIRDAEGRLIAFGQTASGGQDWRFALARLGTDGMLDRSFGTGGVAITSFAGTTSARATAGAQTPDGRLVAAGIACVGGSGAQCAGGSPRLALARYA</sequence>
<organism evidence="2">
    <name type="scientific">uncultured Solirubrobacteraceae bacterium</name>
    <dbReference type="NCBI Taxonomy" id="1162706"/>
    <lineage>
        <taxon>Bacteria</taxon>
        <taxon>Bacillati</taxon>
        <taxon>Actinomycetota</taxon>
        <taxon>Thermoleophilia</taxon>
        <taxon>Solirubrobacterales</taxon>
        <taxon>Solirubrobacteraceae</taxon>
        <taxon>environmental samples</taxon>
    </lineage>
</organism>